<sequence>MKDFKIFSPLPGIVCLVFLVLHLAGTPLNASATAAELEKLNVSYSSIAAASVSTWVPWEAGIYKKYGLDVNILYVAGSKAISAVISGDTPISQGSGAAAILARLSGSDVTLIGAIINVIPMSLVTTPDITGPQDVKGKTFGVTRFGSLTDQGLRRAISEWGLDPAKDIKIIQTGGVPENLLFMQQGHIKGALISSPTLEKAKEMGYRELVNLADIKFRYPSTALITTDSFIKSRPQTLKTFLKATLEGIKYAKTNRDFTIKILGKYTRTSDAKLLGSAFQSYVLGYIRNVPTITATEIESALEEIAVRNPKAKGAEPKQFFDPAPLDQLAKEGFIKQLHP</sequence>
<dbReference type="Pfam" id="PF09084">
    <property type="entry name" value="NMT1"/>
    <property type="match status" value="1"/>
</dbReference>
<reference evidence="2" key="1">
    <citation type="submission" date="2020-07" db="EMBL/GenBank/DDBJ databases">
        <title>Huge and variable diversity of episymbiotic CPR bacteria and DPANN archaea in groundwater ecosystems.</title>
        <authorList>
            <person name="He C.Y."/>
            <person name="Keren R."/>
            <person name="Whittaker M."/>
            <person name="Farag I.F."/>
            <person name="Doudna J."/>
            <person name="Cate J.H.D."/>
            <person name="Banfield J.F."/>
        </authorList>
    </citation>
    <scope>NUCLEOTIDE SEQUENCE</scope>
    <source>
        <strain evidence="2">NC_groundwater_717_Ag_S-0.2um_59_8</strain>
    </source>
</reference>
<evidence type="ECO:0000313" key="2">
    <source>
        <dbReference type="EMBL" id="MBI3016066.1"/>
    </source>
</evidence>
<accession>A0A932GRZ1</accession>
<name>A0A932GRZ1_UNCTE</name>
<dbReference type="PANTHER" id="PTHR30024">
    <property type="entry name" value="ALIPHATIC SULFONATES-BINDING PROTEIN-RELATED"/>
    <property type="match status" value="1"/>
</dbReference>
<dbReference type="Gene3D" id="3.40.190.10">
    <property type="entry name" value="Periplasmic binding protein-like II"/>
    <property type="match status" value="2"/>
</dbReference>
<dbReference type="EMBL" id="JACPSX010000261">
    <property type="protein sequence ID" value="MBI3016066.1"/>
    <property type="molecule type" value="Genomic_DNA"/>
</dbReference>
<comment type="caution">
    <text evidence="2">The sequence shown here is derived from an EMBL/GenBank/DDBJ whole genome shotgun (WGS) entry which is preliminary data.</text>
</comment>
<dbReference type="SUPFAM" id="SSF53850">
    <property type="entry name" value="Periplasmic binding protein-like II"/>
    <property type="match status" value="1"/>
</dbReference>
<dbReference type="InterPro" id="IPR015168">
    <property type="entry name" value="SsuA/THI5"/>
</dbReference>
<organism evidence="2 3">
    <name type="scientific">Tectimicrobiota bacterium</name>
    <dbReference type="NCBI Taxonomy" id="2528274"/>
    <lineage>
        <taxon>Bacteria</taxon>
        <taxon>Pseudomonadati</taxon>
        <taxon>Nitrospinota/Tectimicrobiota group</taxon>
        <taxon>Candidatus Tectimicrobiota</taxon>
    </lineage>
</organism>
<protein>
    <submittedName>
        <fullName evidence="2">ABC transporter substrate-binding protein</fullName>
    </submittedName>
</protein>
<feature type="domain" description="SsuA/THI5-like" evidence="1">
    <location>
        <begin position="59"/>
        <end position="255"/>
    </location>
</feature>
<dbReference type="AlphaFoldDB" id="A0A932GRZ1"/>
<evidence type="ECO:0000313" key="3">
    <source>
        <dbReference type="Proteomes" id="UP000741360"/>
    </source>
</evidence>
<evidence type="ECO:0000259" key="1">
    <source>
        <dbReference type="Pfam" id="PF09084"/>
    </source>
</evidence>
<gene>
    <name evidence="2" type="ORF">HYY65_13635</name>
</gene>
<dbReference type="Proteomes" id="UP000741360">
    <property type="component" value="Unassembled WGS sequence"/>
</dbReference>
<proteinExistence type="predicted"/>